<feature type="compositionally biased region" description="Polar residues" evidence="1">
    <location>
        <begin position="8"/>
        <end position="19"/>
    </location>
</feature>
<reference evidence="3" key="1">
    <citation type="submission" date="2021-01" db="EMBL/GenBank/DDBJ databases">
        <authorList>
            <person name="Kaushik A."/>
        </authorList>
    </citation>
    <scope>NUCLEOTIDE SEQUENCE</scope>
    <source>
        <strain evidence="3">AG4-RS23</strain>
    </source>
</reference>
<accession>A0A8H3BMB7</accession>
<dbReference type="InterPro" id="IPR011333">
    <property type="entry name" value="SKP1/BTB/POZ_sf"/>
</dbReference>
<dbReference type="AlphaFoldDB" id="A0A8H3BMB7"/>
<dbReference type="EMBL" id="CAJMWY010001136">
    <property type="protein sequence ID" value="CAE6459432.1"/>
    <property type="molecule type" value="Genomic_DNA"/>
</dbReference>
<dbReference type="Proteomes" id="UP000663861">
    <property type="component" value="Unassembled WGS sequence"/>
</dbReference>
<protein>
    <recommendedName>
        <fullName evidence="2">BTB domain-containing protein</fullName>
    </recommendedName>
</protein>
<feature type="domain" description="BTB" evidence="2">
    <location>
        <begin position="69"/>
        <end position="137"/>
    </location>
</feature>
<evidence type="ECO:0000256" key="1">
    <source>
        <dbReference type="SAM" id="MobiDB-lite"/>
    </source>
</evidence>
<organism evidence="3 4">
    <name type="scientific">Rhizoctonia solani</name>
    <dbReference type="NCBI Taxonomy" id="456999"/>
    <lineage>
        <taxon>Eukaryota</taxon>
        <taxon>Fungi</taxon>
        <taxon>Dikarya</taxon>
        <taxon>Basidiomycota</taxon>
        <taxon>Agaricomycotina</taxon>
        <taxon>Agaricomycetes</taxon>
        <taxon>Cantharellales</taxon>
        <taxon>Ceratobasidiaceae</taxon>
        <taxon>Rhizoctonia</taxon>
    </lineage>
</organism>
<name>A0A8H3BMB7_9AGAM</name>
<evidence type="ECO:0000313" key="3">
    <source>
        <dbReference type="EMBL" id="CAE6459432.1"/>
    </source>
</evidence>
<feature type="compositionally biased region" description="Acidic residues" evidence="1">
    <location>
        <begin position="308"/>
        <end position="329"/>
    </location>
</feature>
<feature type="compositionally biased region" description="Polar residues" evidence="1">
    <location>
        <begin position="275"/>
        <end position="292"/>
    </location>
</feature>
<sequence>MSKRPSETIISSQPLSQSAPFKRAKKEKTPELEVTFVDDGLSSIPDTSSEAEEELASPVRDPEFYYEDGSITFRVGDVLFKVHASLLKLESRDFEKTFDVPPKFAEATRARGSCDENPIIIPDAKASQFRVLMEIIYRPHYLDHSTHNASVWQQFIFYLSAVRLANRFSMNRIEKWARPEIAELFQESGKEISLEAHQVSKTNESESESKSQPDDGNAAPTGNRDSEKVNSGSEKKSERGESESRIAGGTSGGTSNTASDPSNSSSQNPNLNANGTSNTTQPYPLNDTNKPNTTHDRHKSSSSSSSASEDDTDKEDEKDNDEEMEDGESQYEIALPPEDEEDPEFQLMDALLYAESVSDSSLQCDVRNVLQYHCIHPEYLPVGTLGNLFKEPDLKEKDPSMFGFLFIILLDQGNQVWKQDIFTRMDRMAFFSAQSYLTPFPDSLKTLVVVPLFTKLISPKSFATIFSDGSTKKSCAEECYTKAFTCWQEEFDEGYYADIGNKSTLAPVKALITIPRRRLNLAEKLTVSECEQECHLKLLSQVDRDVQGLYARLAEYYQGIE</sequence>
<evidence type="ECO:0000313" key="4">
    <source>
        <dbReference type="Proteomes" id="UP000663861"/>
    </source>
</evidence>
<feature type="compositionally biased region" description="Basic and acidic residues" evidence="1">
    <location>
        <begin position="203"/>
        <end position="213"/>
    </location>
</feature>
<dbReference type="PROSITE" id="PS50097">
    <property type="entry name" value="BTB"/>
    <property type="match status" value="1"/>
</dbReference>
<feature type="region of interest" description="Disordered" evidence="1">
    <location>
        <begin position="197"/>
        <end position="329"/>
    </location>
</feature>
<feature type="region of interest" description="Disordered" evidence="1">
    <location>
        <begin position="1"/>
        <end position="28"/>
    </location>
</feature>
<dbReference type="InterPro" id="IPR000210">
    <property type="entry name" value="BTB/POZ_dom"/>
</dbReference>
<feature type="compositionally biased region" description="Low complexity" evidence="1">
    <location>
        <begin position="245"/>
        <end position="274"/>
    </location>
</feature>
<feature type="compositionally biased region" description="Basic and acidic residues" evidence="1">
    <location>
        <begin position="224"/>
        <end position="244"/>
    </location>
</feature>
<comment type="caution">
    <text evidence="3">The sequence shown here is derived from an EMBL/GenBank/DDBJ whole genome shotgun (WGS) entry which is preliminary data.</text>
</comment>
<dbReference type="Gene3D" id="3.30.710.10">
    <property type="entry name" value="Potassium Channel Kv1.1, Chain A"/>
    <property type="match status" value="1"/>
</dbReference>
<proteinExistence type="predicted"/>
<feature type="region of interest" description="Disordered" evidence="1">
    <location>
        <begin position="37"/>
        <end position="56"/>
    </location>
</feature>
<gene>
    <name evidence="3" type="ORF">RDB_LOCUS66428</name>
</gene>
<evidence type="ECO:0000259" key="2">
    <source>
        <dbReference type="PROSITE" id="PS50097"/>
    </source>
</evidence>